<gene>
    <name evidence="4" type="ORF">HMPREF9257_1682</name>
</gene>
<dbReference type="STRING" id="908337.HMPREF9257_1682"/>
<feature type="transmembrane region" description="Helical" evidence="2">
    <location>
        <begin position="468"/>
        <end position="488"/>
    </location>
</feature>
<reference evidence="4 5" key="1">
    <citation type="submission" date="2010-10" db="EMBL/GenBank/DDBJ databases">
        <authorList>
            <person name="Durkin A.S."/>
            <person name="Madupu R."/>
            <person name="Torralba M."/>
            <person name="Gillis M."/>
            <person name="Methe B."/>
            <person name="Sutton G."/>
            <person name="Nelson K.E."/>
        </authorList>
    </citation>
    <scope>NUCLEOTIDE SEQUENCE [LARGE SCALE GENOMIC DNA]</scope>
    <source>
        <strain evidence="4 5">ACS-139-V-Col8</strain>
    </source>
</reference>
<keyword evidence="2" id="KW-0812">Transmembrane</keyword>
<keyword evidence="5" id="KW-1185">Reference proteome</keyword>
<proteinExistence type="predicted"/>
<dbReference type="InterPro" id="IPR038734">
    <property type="entry name" value="YhaN_AAA"/>
</dbReference>
<dbReference type="RefSeq" id="WP_006418673.1">
    <property type="nucleotide sequence ID" value="NZ_AENN01000016.1"/>
</dbReference>
<evidence type="ECO:0000259" key="3">
    <source>
        <dbReference type="Pfam" id="PF13514"/>
    </source>
</evidence>
<feature type="coiled-coil region" evidence="1">
    <location>
        <begin position="182"/>
        <end position="240"/>
    </location>
</feature>
<keyword evidence="2" id="KW-1133">Transmembrane helix</keyword>
<dbReference type="PANTHER" id="PTHR41259">
    <property type="entry name" value="DOUBLE-STRAND BREAK REPAIR RAD50 ATPASE, PUTATIVE-RELATED"/>
    <property type="match status" value="1"/>
</dbReference>
<evidence type="ECO:0000256" key="2">
    <source>
        <dbReference type="SAM" id="Phobius"/>
    </source>
</evidence>
<evidence type="ECO:0000313" key="4">
    <source>
        <dbReference type="EMBL" id="EFR30887.1"/>
    </source>
</evidence>
<feature type="coiled-coil region" evidence="1">
    <location>
        <begin position="382"/>
        <end position="437"/>
    </location>
</feature>
<dbReference type="AlphaFoldDB" id="E4KQ82"/>
<dbReference type="InterPro" id="IPR027417">
    <property type="entry name" value="P-loop_NTPase"/>
</dbReference>
<keyword evidence="1" id="KW-0175">Coiled coil</keyword>
<feature type="domain" description="YhaN AAA" evidence="3">
    <location>
        <begin position="1"/>
        <end position="199"/>
    </location>
</feature>
<dbReference type="EMBL" id="AENN01000016">
    <property type="protein sequence ID" value="EFR30887.1"/>
    <property type="molecule type" value="Genomic_DNA"/>
</dbReference>
<evidence type="ECO:0000313" key="5">
    <source>
        <dbReference type="Proteomes" id="UP000005990"/>
    </source>
</evidence>
<dbReference type="Pfam" id="PF13514">
    <property type="entry name" value="AAA_27"/>
    <property type="match status" value="1"/>
</dbReference>
<dbReference type="Proteomes" id="UP000005990">
    <property type="component" value="Unassembled WGS sequence"/>
</dbReference>
<name>E4KQ82_9LACT</name>
<dbReference type="OrthoDB" id="9764467at2"/>
<dbReference type="PANTHER" id="PTHR41259:SF1">
    <property type="entry name" value="DOUBLE-STRAND BREAK REPAIR RAD50 ATPASE, PUTATIVE-RELATED"/>
    <property type="match status" value="1"/>
</dbReference>
<evidence type="ECO:0000256" key="1">
    <source>
        <dbReference type="SAM" id="Coils"/>
    </source>
</evidence>
<sequence length="942" mass="109724">MKIKRLEIYGYGKWVNQTFDINDHLQLFYGKNESGKSTLQSFIRSILFGFPDKRRRKNQVNRYEPRKGDQYGGRILLTQTDMGDLWIERTNQGLIITDLTGNEQADQVMDKLLSGIDENLYDTFYAFNLQNLQELNGIGADQLNDYFLSVGTLGSDKFLALSRNLDKEAKALFKPRASNPPLNELLADYETMAQDLENKGERLATYQDLLNKEESEIKLIKELNQAIGKSEEDLQAKDRLLNRYDIYLKDQAAQRQLNALTYTEIPDQAPETVIQNQKQIDQNHLQLIQLQERESHVQAQLKQETRLDWARRHKEDRAKWRSHTQAVKEVQAKNEQLQRLIFENQDSMEQLAKRNQFYPDKIQDSQSYQAKLQEGLVFQTNLDQVQADTEEIEAQRRIYLDQRKEQQNYSMIARQQVVSLENQRMNAEERLIQATSLKDYFFGGLFCFIGVAIIIYCLTNQIGFQSLYFYLGVIIAVLGAGALIMVFSSHRQAFKEFRSNPIFEKIDQLKEKEGFAQDQARALGMEINDREERLEALKEDYQAIKNQQAHWLVELGFYPTADPEIVLKANPVKDYFEMKNKTQHYQAELGQTEVAIQTWKTVLQPMIERFSMPENDPSTRQMIRFVEETEADLTEVERRAQKLEDLLADIKVNQERLKQENDKLEAERQMIFAHAGVENDQAFQACLKENQEIKELRQQRDLNQTYIAGHENALSQIENKQALMSDYDTIKRQLKELKERIEPHQQRRANLAVEISRMKEDGSYQELKQTLASKQAQIEEVFKDWGQKQLAKAIIQQTLNQGLDDPLPQMIEQASEIFATLTFNRYRQIKANKNSLRVKHNSDLLFAPHELSQGTLEQLYVALRLAFIMSAQHMVKMPIIIDDAFVNFDELRKTSMNQVLEEVAKSHQILYFTFDQQTRDSFSDQQVIDLENIGELSSDSDA</sequence>
<dbReference type="eggNOG" id="COG4717">
    <property type="taxonomic scope" value="Bacteria"/>
</dbReference>
<comment type="caution">
    <text evidence="4">The sequence shown here is derived from an EMBL/GenBank/DDBJ whole genome shotgun (WGS) entry which is preliminary data.</text>
</comment>
<protein>
    <recommendedName>
        <fullName evidence="3">YhaN AAA domain-containing protein</fullName>
    </recommendedName>
</protein>
<keyword evidence="2" id="KW-0472">Membrane</keyword>
<feature type="coiled-coil region" evidence="1">
    <location>
        <begin position="520"/>
        <end position="547"/>
    </location>
</feature>
<dbReference type="SUPFAM" id="SSF52540">
    <property type="entry name" value="P-loop containing nucleoside triphosphate hydrolases"/>
    <property type="match status" value="1"/>
</dbReference>
<accession>E4KQ82</accession>
<feature type="coiled-coil region" evidence="1">
    <location>
        <begin position="626"/>
        <end position="784"/>
    </location>
</feature>
<organism evidence="4 5">
    <name type="scientific">Eremococcus coleocola ACS-139-V-Col8</name>
    <dbReference type="NCBI Taxonomy" id="908337"/>
    <lineage>
        <taxon>Bacteria</taxon>
        <taxon>Bacillati</taxon>
        <taxon>Bacillota</taxon>
        <taxon>Bacilli</taxon>
        <taxon>Lactobacillales</taxon>
        <taxon>Aerococcaceae</taxon>
        <taxon>Eremococcus</taxon>
    </lineage>
</organism>
<dbReference type="Gene3D" id="3.40.50.300">
    <property type="entry name" value="P-loop containing nucleotide triphosphate hydrolases"/>
    <property type="match status" value="2"/>
</dbReference>
<feature type="transmembrane region" description="Helical" evidence="2">
    <location>
        <begin position="440"/>
        <end position="462"/>
    </location>
</feature>